<keyword evidence="3" id="KW-1185">Reference proteome</keyword>
<dbReference type="InterPro" id="IPR024479">
    <property type="entry name" value="DUF3866"/>
</dbReference>
<dbReference type="RefSeq" id="WP_344908710.1">
    <property type="nucleotide sequence ID" value="NZ_BAAAYO010000006.1"/>
</dbReference>
<organism evidence="2 3">
    <name type="scientific">Paenibacillus hodogayensis</name>
    <dbReference type="NCBI Taxonomy" id="279208"/>
    <lineage>
        <taxon>Bacteria</taxon>
        <taxon>Bacillati</taxon>
        <taxon>Bacillota</taxon>
        <taxon>Bacilli</taxon>
        <taxon>Bacillales</taxon>
        <taxon>Paenibacillaceae</taxon>
        <taxon>Paenibacillus</taxon>
    </lineage>
</organism>
<proteinExistence type="predicted"/>
<feature type="region of interest" description="Disordered" evidence="1">
    <location>
        <begin position="76"/>
        <end position="119"/>
    </location>
</feature>
<evidence type="ECO:0000313" key="3">
    <source>
        <dbReference type="Proteomes" id="UP001589619"/>
    </source>
</evidence>
<reference evidence="2 3" key="1">
    <citation type="submission" date="2024-09" db="EMBL/GenBank/DDBJ databases">
        <authorList>
            <person name="Sun Q."/>
            <person name="Mori K."/>
        </authorList>
    </citation>
    <scope>NUCLEOTIDE SEQUENCE [LARGE SCALE GENOMIC DNA]</scope>
    <source>
        <strain evidence="2 3">JCM 12520</strain>
    </source>
</reference>
<accession>A0ABV5W5F0</accession>
<sequence>MIVWRDGTVVGAAELRSGVQQVDVMEADGTLRQAVHYTDVRPPLVCGDRVVVNVTAAALGLDGGLCLIHDVAERREPDEASASEGAEAEQENTAGLGASPKQRYPGDDEERESFAQEQGQLQSGHIMKLRYMPQQRAVLAVEEEASPHRRLFAEPRQLDGMPVLIGELHSMLPVAVAWIRGSGEGVSLRLSYIMTDGGALPLVLSGHTARLRASGWLDGTVTYGHAYGGDLEAVNKYTALLAARHVQGADIAIVTMGPGIVGTGTPFGHTATELAELVHAVRALGGKPVVMARVSFAEARERHRGVSHHVRETLGKLALARAAIPLPDELEEPHKRLIRRQLEESGCADRHDPLWVPGVGLAEAERRLAAYDAPITTMGRQLRDDPAFFLTVCAAAQAALSAAGGRR</sequence>
<dbReference type="Pfam" id="PF12982">
    <property type="entry name" value="DUF3866"/>
    <property type="match status" value="1"/>
</dbReference>
<evidence type="ECO:0000313" key="2">
    <source>
        <dbReference type="EMBL" id="MFB9755636.1"/>
    </source>
</evidence>
<dbReference type="Proteomes" id="UP001589619">
    <property type="component" value="Unassembled WGS sequence"/>
</dbReference>
<gene>
    <name evidence="2" type="ORF">ACFFNY_29000</name>
</gene>
<protein>
    <submittedName>
        <fullName evidence="2">DUF3866 family protein</fullName>
    </submittedName>
</protein>
<name>A0ABV5W5F0_9BACL</name>
<comment type="caution">
    <text evidence="2">The sequence shown here is derived from an EMBL/GenBank/DDBJ whole genome shotgun (WGS) entry which is preliminary data.</text>
</comment>
<evidence type="ECO:0000256" key="1">
    <source>
        <dbReference type="SAM" id="MobiDB-lite"/>
    </source>
</evidence>
<dbReference type="EMBL" id="JBHMAG010000018">
    <property type="protein sequence ID" value="MFB9755636.1"/>
    <property type="molecule type" value="Genomic_DNA"/>
</dbReference>